<proteinExistence type="predicted"/>
<gene>
    <name evidence="5" type="ORF">P691DRAFT_691049</name>
</gene>
<feature type="compositionally biased region" description="Basic and acidic residues" evidence="3">
    <location>
        <begin position="124"/>
        <end position="142"/>
    </location>
</feature>
<dbReference type="EMBL" id="MU151051">
    <property type="protein sequence ID" value="KAF9454912.1"/>
    <property type="molecule type" value="Genomic_DNA"/>
</dbReference>
<protein>
    <recommendedName>
        <fullName evidence="4">Chromo domain-containing protein</fullName>
    </recommendedName>
</protein>
<evidence type="ECO:0000313" key="6">
    <source>
        <dbReference type="Proteomes" id="UP000807342"/>
    </source>
</evidence>
<dbReference type="Gene3D" id="2.40.50.40">
    <property type="match status" value="1"/>
</dbReference>
<dbReference type="Pfam" id="PF00385">
    <property type="entry name" value="Chromo"/>
    <property type="match status" value="1"/>
</dbReference>
<comment type="subcellular location">
    <subcellularLocation>
        <location evidence="1">Nucleus</location>
    </subcellularLocation>
</comment>
<dbReference type="SUPFAM" id="SSF54160">
    <property type="entry name" value="Chromo domain-like"/>
    <property type="match status" value="1"/>
</dbReference>
<dbReference type="CDD" id="cd18968">
    <property type="entry name" value="chromodomain"/>
    <property type="match status" value="1"/>
</dbReference>
<feature type="compositionally biased region" description="Low complexity" evidence="3">
    <location>
        <begin position="1008"/>
        <end position="1019"/>
    </location>
</feature>
<feature type="region of interest" description="Disordered" evidence="3">
    <location>
        <begin position="1004"/>
        <end position="1033"/>
    </location>
</feature>
<dbReference type="GO" id="GO:0005634">
    <property type="term" value="C:nucleus"/>
    <property type="evidence" value="ECO:0007669"/>
    <property type="project" value="UniProtKB-SubCell"/>
</dbReference>
<comment type="caution">
    <text evidence="5">The sequence shown here is derived from an EMBL/GenBank/DDBJ whole genome shotgun (WGS) entry which is preliminary data.</text>
</comment>
<evidence type="ECO:0000256" key="2">
    <source>
        <dbReference type="ARBA" id="ARBA00023242"/>
    </source>
</evidence>
<reference evidence="5" key="1">
    <citation type="submission" date="2020-11" db="EMBL/GenBank/DDBJ databases">
        <authorList>
            <consortium name="DOE Joint Genome Institute"/>
            <person name="Ahrendt S."/>
            <person name="Riley R."/>
            <person name="Andreopoulos W."/>
            <person name="Labutti K."/>
            <person name="Pangilinan J."/>
            <person name="Ruiz-Duenas F.J."/>
            <person name="Barrasa J.M."/>
            <person name="Sanchez-Garcia M."/>
            <person name="Camarero S."/>
            <person name="Miyauchi S."/>
            <person name="Serrano A."/>
            <person name="Linde D."/>
            <person name="Babiker R."/>
            <person name="Drula E."/>
            <person name="Ayuso-Fernandez I."/>
            <person name="Pacheco R."/>
            <person name="Padilla G."/>
            <person name="Ferreira P."/>
            <person name="Barriuso J."/>
            <person name="Kellner H."/>
            <person name="Castanera R."/>
            <person name="Alfaro M."/>
            <person name="Ramirez L."/>
            <person name="Pisabarro A.G."/>
            <person name="Kuo A."/>
            <person name="Tritt A."/>
            <person name="Lipzen A."/>
            <person name="He G."/>
            <person name="Yan M."/>
            <person name="Ng V."/>
            <person name="Cullen D."/>
            <person name="Martin F."/>
            <person name="Rosso M.-N."/>
            <person name="Henrissat B."/>
            <person name="Hibbett D."/>
            <person name="Martinez A.T."/>
            <person name="Grigoriev I.V."/>
        </authorList>
    </citation>
    <scope>NUCLEOTIDE SEQUENCE</scope>
    <source>
        <strain evidence="5">MF-IS2</strain>
    </source>
</reference>
<feature type="compositionally biased region" description="Basic and acidic residues" evidence="3">
    <location>
        <begin position="260"/>
        <end position="275"/>
    </location>
</feature>
<feature type="compositionally biased region" description="Low complexity" evidence="3">
    <location>
        <begin position="307"/>
        <end position="324"/>
    </location>
</feature>
<dbReference type="AlphaFoldDB" id="A0A9P6C7L1"/>
<organism evidence="5 6">
    <name type="scientific">Macrolepiota fuliginosa MF-IS2</name>
    <dbReference type="NCBI Taxonomy" id="1400762"/>
    <lineage>
        <taxon>Eukaryota</taxon>
        <taxon>Fungi</taxon>
        <taxon>Dikarya</taxon>
        <taxon>Basidiomycota</taxon>
        <taxon>Agaricomycotina</taxon>
        <taxon>Agaricomycetes</taxon>
        <taxon>Agaricomycetidae</taxon>
        <taxon>Agaricales</taxon>
        <taxon>Agaricineae</taxon>
        <taxon>Agaricaceae</taxon>
        <taxon>Macrolepiota</taxon>
    </lineage>
</organism>
<feature type="compositionally biased region" description="Basic residues" evidence="3">
    <location>
        <begin position="161"/>
        <end position="174"/>
    </location>
</feature>
<evidence type="ECO:0000259" key="4">
    <source>
        <dbReference type="PROSITE" id="PS50013"/>
    </source>
</evidence>
<dbReference type="InterPro" id="IPR016197">
    <property type="entry name" value="Chromo-like_dom_sf"/>
</dbReference>
<accession>A0A9P6C7L1</accession>
<sequence>MVSSRKSKKRKHIESATGSDEDAGIFTVELILKARVPEGALGKRADQQWDYYVKWAGYDSDSNTWEPANNLAQCSRLVESFWADVGLDNEDYAEGTIIKPSSKWISTEKKRFWQNLDEKERKKYMRKEGERRAETQHRKALEGAETIPDISSSERTSPPPKRGRAKKKHKKARIVKSDSEADSDAPLAVQDKLKPTLIPGKRKANKGLMSSDDEPLDKLSRRKSKVAKFDTPQESDSEEDQQHQPQQASKPFETFNLPVDKVDKGKQKAVEEPRSDSPSSLFSVDSSEEVVVPSPQKPGVAHVRKLSVPFAPSSSGPGSSKSSPVLPPKIPRWQANPHNKLAEPSFPPLASGISTKQRLSLSALAPVNPREARAKISLPTRNTFDSLRFRKSSTASTELVPDGSTAESFMIKPSELTLNALNASPTDEHSPVNMLTDGISTMSPVMLGSPREQLPFSSHMPQYSADNAAEQFLQSMAGSIPGFTAPLEPTAEPTFEPMPPPGLSARKASSIPKIPKKWKWEGQLFVLRSSDEEELVGAVVCTNITNPKPRGMRIPLTFDNMNRLNFISFHDLSDVPNFLVACKSPDQFATLSALDGGSLGHFKVIVDYMAKHEKVVLVPVWYEKNLVGHLLIFSPTFKDLAKQLEVPSEIMAQATDNLIISLHGWILNPIFYQGESRPALSDIIPARASPGPAFESSKRQHDGHPGPGFDWTSSLRNNVPLHFAIRALKFPQDLYEWLTTNFRQYAIYHECERGDDKSEPIEHQMLKAVLKGCQAQERKHHDPKKEFRLRVVFVHVGSIRNFHRSPLTQKRISLDIRFYSYGTDGNVPRDMWGVREIYPIGGVVTFYPSAFIENYAGTIQLIRRINEHPLWMAFISPACLGYLADYTYKGQNPLALYEQQGETSTLHTLLMLIADGEIALVTIPPESTAPMENIKTWVCNYCRTIDPLGALSMAMATFNSICANVHKNDWEGVIQQNIKVDIIAVQRHPAILYEYRRFVVVKGEKDPSSTPTSAEPTTPYHFSFQDDYFKRKN</sequence>
<dbReference type="GO" id="GO:0006338">
    <property type="term" value="P:chromatin remodeling"/>
    <property type="evidence" value="ECO:0007669"/>
    <property type="project" value="UniProtKB-ARBA"/>
</dbReference>
<dbReference type="PROSITE" id="PS50013">
    <property type="entry name" value="CHROMO_2"/>
    <property type="match status" value="1"/>
</dbReference>
<keyword evidence="6" id="KW-1185">Reference proteome</keyword>
<dbReference type="SMART" id="SM00298">
    <property type="entry name" value="CHROMO"/>
    <property type="match status" value="1"/>
</dbReference>
<dbReference type="PANTHER" id="PTHR22812">
    <property type="entry name" value="CHROMOBOX PROTEIN"/>
    <property type="match status" value="1"/>
</dbReference>
<dbReference type="PROSITE" id="PS00598">
    <property type="entry name" value="CHROMO_1"/>
    <property type="match status" value="1"/>
</dbReference>
<keyword evidence="2" id="KW-0539">Nucleus</keyword>
<feature type="region of interest" description="Disordered" evidence="3">
    <location>
        <begin position="690"/>
        <end position="709"/>
    </location>
</feature>
<dbReference type="InterPro" id="IPR023780">
    <property type="entry name" value="Chromo_domain"/>
</dbReference>
<dbReference type="InterPro" id="IPR051219">
    <property type="entry name" value="Heterochromatin_chromo-domain"/>
</dbReference>
<evidence type="ECO:0000256" key="3">
    <source>
        <dbReference type="SAM" id="MobiDB-lite"/>
    </source>
</evidence>
<evidence type="ECO:0000256" key="1">
    <source>
        <dbReference type="ARBA" id="ARBA00004123"/>
    </source>
</evidence>
<name>A0A9P6C7L1_9AGAR</name>
<dbReference type="InterPro" id="IPR023779">
    <property type="entry name" value="Chromodomain_CS"/>
</dbReference>
<dbReference type="OrthoDB" id="433924at2759"/>
<evidence type="ECO:0000313" key="5">
    <source>
        <dbReference type="EMBL" id="KAF9454912.1"/>
    </source>
</evidence>
<dbReference type="InterPro" id="IPR000953">
    <property type="entry name" value="Chromo/chromo_shadow_dom"/>
</dbReference>
<feature type="region of interest" description="Disordered" evidence="3">
    <location>
        <begin position="124"/>
        <end position="340"/>
    </location>
</feature>
<feature type="domain" description="Chromo" evidence="4">
    <location>
        <begin position="26"/>
        <end position="81"/>
    </location>
</feature>
<feature type="compositionally biased region" description="Low complexity" evidence="3">
    <location>
        <begin position="276"/>
        <end position="294"/>
    </location>
</feature>
<dbReference type="Proteomes" id="UP000807342">
    <property type="component" value="Unassembled WGS sequence"/>
</dbReference>